<feature type="compositionally biased region" description="Polar residues" evidence="3">
    <location>
        <begin position="830"/>
        <end position="840"/>
    </location>
</feature>
<evidence type="ECO:0000313" key="4">
    <source>
        <dbReference type="EMBL" id="KAG0311902.1"/>
    </source>
</evidence>
<feature type="region of interest" description="Disordered" evidence="3">
    <location>
        <begin position="952"/>
        <end position="972"/>
    </location>
</feature>
<accession>A0A9P6R5X6</accession>
<feature type="region of interest" description="Disordered" evidence="3">
    <location>
        <begin position="45"/>
        <end position="66"/>
    </location>
</feature>
<organism evidence="4 5">
    <name type="scientific">Dissophora globulifera</name>
    <dbReference type="NCBI Taxonomy" id="979702"/>
    <lineage>
        <taxon>Eukaryota</taxon>
        <taxon>Fungi</taxon>
        <taxon>Fungi incertae sedis</taxon>
        <taxon>Mucoromycota</taxon>
        <taxon>Mortierellomycotina</taxon>
        <taxon>Mortierellomycetes</taxon>
        <taxon>Mortierellales</taxon>
        <taxon>Mortierellaceae</taxon>
        <taxon>Dissophora</taxon>
    </lineage>
</organism>
<keyword evidence="5" id="KW-1185">Reference proteome</keyword>
<dbReference type="OrthoDB" id="185373at2759"/>
<dbReference type="NCBIfam" id="TIGR00756">
    <property type="entry name" value="PPR"/>
    <property type="match status" value="1"/>
</dbReference>
<dbReference type="Gene3D" id="1.25.40.10">
    <property type="entry name" value="Tetratricopeptide repeat domain"/>
    <property type="match status" value="2"/>
</dbReference>
<name>A0A9P6R5X6_9FUNG</name>
<gene>
    <name evidence="4" type="ORF">BGZ99_009839</name>
</gene>
<evidence type="ECO:0000256" key="2">
    <source>
        <dbReference type="PROSITE-ProRule" id="PRU00708"/>
    </source>
</evidence>
<dbReference type="EMBL" id="JAAAIP010000867">
    <property type="protein sequence ID" value="KAG0311902.1"/>
    <property type="molecule type" value="Genomic_DNA"/>
</dbReference>
<comment type="caution">
    <text evidence="4">The sequence shown here is derived from an EMBL/GenBank/DDBJ whole genome shotgun (WGS) entry which is preliminary data.</text>
</comment>
<evidence type="ECO:0000313" key="5">
    <source>
        <dbReference type="Proteomes" id="UP000738325"/>
    </source>
</evidence>
<feature type="region of interest" description="Disordered" evidence="3">
    <location>
        <begin position="495"/>
        <end position="524"/>
    </location>
</feature>
<feature type="compositionally biased region" description="Basic and acidic residues" evidence="3">
    <location>
        <begin position="842"/>
        <end position="859"/>
    </location>
</feature>
<dbReference type="InterPro" id="IPR011990">
    <property type="entry name" value="TPR-like_helical_dom_sf"/>
</dbReference>
<dbReference type="PANTHER" id="PTHR47932">
    <property type="entry name" value="ATPASE EXPRESSION PROTEIN 3"/>
    <property type="match status" value="1"/>
</dbReference>
<dbReference type="Proteomes" id="UP000738325">
    <property type="component" value="Unassembled WGS sequence"/>
</dbReference>
<dbReference type="PANTHER" id="PTHR47932:SF44">
    <property type="entry name" value="MIOREX COMPLEX COMPONENT 1"/>
    <property type="match status" value="1"/>
</dbReference>
<feature type="compositionally biased region" description="Gly residues" evidence="3">
    <location>
        <begin position="955"/>
        <end position="970"/>
    </location>
</feature>
<dbReference type="Pfam" id="PF01535">
    <property type="entry name" value="PPR"/>
    <property type="match status" value="1"/>
</dbReference>
<dbReference type="PROSITE" id="PS51375">
    <property type="entry name" value="PPR"/>
    <property type="match status" value="1"/>
</dbReference>
<evidence type="ECO:0000256" key="3">
    <source>
        <dbReference type="SAM" id="MobiDB-lite"/>
    </source>
</evidence>
<sequence>MSSFRIRPEHTPTLRPIDNFWQLCLDRAYTRSAFSQDLSLAASSPWPSCPAQTRVPRREPHRYPAPSINTFRKRRAYTGAAAAVVSPTSVPALKASGSATRLNQSPLTSKLASPSTTQLWPGEHLMVQLNDALEAQDLKRAYDRYLVLRRYKLPTDQIESLFQNQRRLVQLFHRVRLEKQESQHAESLEKQLLLRQSQRRDVLKDIYKRTLKNYPYAKSMAALVDALGKSKAMVQHSYMSNSQSKLHDWRAALKVLENWAQSNRPWREISGSNVAGSDITGDATPALHNTSAPVTSSSAQITAQLGIKSLERQLGTWLSRLMSRLVYSHTYLVRSMLDTIPAQYGIRTTVEMYLPLFKYYAMFGQTGYKDTLALFTKLNDNNVPWRQEPAIYDYLLYSLSHMSGNKAQADKIVNLMLANDLVPREETMKAAIMCAARSGDLEMCAGYIQRMHQEWNLTISERMKAILLYACAMRGDFDSALEILRQISGSGVLVHPNPHYRSNKQHRDTDLKSSTSTSTPTPTLGSALVPDIEELLSVTDIIDNSNVLLALINQTHSRRDSKRRLTHEFVKEEVSKVLELFTVITKDPEQVDAQLYTIMMQYLSTLPSPIPGMMYLYKEMLPSENARPNNITYRVLLEACAEQMDMDVAKQLWKDMDSNNVPKDCYVRTSYVKAWGRAGHLDRAERIAREGLLEQQQVEKDRIEWFVAFRAKNQRRRKLGLPELKTPRLPRRQRAGDMISLPVLHELMKAYRAHDKPERAYGLYQEIDAGQWGQRIRPNEFTLSIVLGACGSGKASSNLVDQCIHLVNNYLGSQRQQHLERYREDELEQTEQSRGRTQAPNERGDRYTAQFDHDSPSKQDTELLGTEFMPRDSMLPILSDVNYQLYFTMLGRHHRQSKMVEVWDDMLQSIDQPPSHLTVNLVTEALENVQWGAAPIKRMQRQLGERWPKVNWSGRGRGQWNGEGASGIGGMDEDGSVGAGGRFWR</sequence>
<dbReference type="AlphaFoldDB" id="A0A9P6R5X6"/>
<feature type="compositionally biased region" description="Low complexity" evidence="3">
    <location>
        <begin position="513"/>
        <end position="523"/>
    </location>
</feature>
<dbReference type="InterPro" id="IPR002885">
    <property type="entry name" value="PPR_rpt"/>
</dbReference>
<feature type="repeat" description="PPR" evidence="2">
    <location>
        <begin position="629"/>
        <end position="663"/>
    </location>
</feature>
<keyword evidence="1" id="KW-0677">Repeat</keyword>
<reference evidence="4" key="1">
    <citation type="journal article" date="2020" name="Fungal Divers.">
        <title>Resolving the Mortierellaceae phylogeny through synthesis of multi-gene phylogenetics and phylogenomics.</title>
        <authorList>
            <person name="Vandepol N."/>
            <person name="Liber J."/>
            <person name="Desiro A."/>
            <person name="Na H."/>
            <person name="Kennedy M."/>
            <person name="Barry K."/>
            <person name="Grigoriev I.V."/>
            <person name="Miller A.N."/>
            <person name="O'Donnell K."/>
            <person name="Stajich J.E."/>
            <person name="Bonito G."/>
        </authorList>
    </citation>
    <scope>NUCLEOTIDE SEQUENCE</scope>
    <source>
        <strain evidence="4">REB-010B</strain>
    </source>
</reference>
<protein>
    <submittedName>
        <fullName evidence="4">Uncharacterized protein</fullName>
    </submittedName>
</protein>
<feature type="region of interest" description="Disordered" evidence="3">
    <location>
        <begin position="821"/>
        <end position="859"/>
    </location>
</feature>
<evidence type="ECO:0000256" key="1">
    <source>
        <dbReference type="ARBA" id="ARBA00022737"/>
    </source>
</evidence>
<proteinExistence type="predicted"/>